<evidence type="ECO:0000313" key="2">
    <source>
        <dbReference type="EMBL" id="PIQ86562.1"/>
    </source>
</evidence>
<evidence type="ECO:0000259" key="1">
    <source>
        <dbReference type="Pfam" id="PF00149"/>
    </source>
</evidence>
<dbReference type="InterPro" id="IPR029052">
    <property type="entry name" value="Metallo-depent_PP-like"/>
</dbReference>
<feature type="domain" description="Calcineurin-like phosphoesterase" evidence="1">
    <location>
        <begin position="3"/>
        <end position="168"/>
    </location>
</feature>
<gene>
    <name evidence="2" type="ORF">COV74_04075</name>
</gene>
<dbReference type="Proteomes" id="UP000230859">
    <property type="component" value="Unassembled WGS sequence"/>
</dbReference>
<organism evidence="2 3">
    <name type="scientific">Candidatus Abzuiibacterium crystallinum</name>
    <dbReference type="NCBI Taxonomy" id="1974748"/>
    <lineage>
        <taxon>Bacteria</taxon>
        <taxon>Pseudomonadati</taxon>
        <taxon>Candidatus Omnitrophota</taxon>
        <taxon>Candidatus Abzuiibacterium</taxon>
    </lineage>
</organism>
<dbReference type="AlphaFoldDB" id="A0A2H0LQ70"/>
<dbReference type="GO" id="GO:0005737">
    <property type="term" value="C:cytoplasm"/>
    <property type="evidence" value="ECO:0007669"/>
    <property type="project" value="TreeGrafter"/>
</dbReference>
<dbReference type="PANTHER" id="PTHR42850">
    <property type="entry name" value="METALLOPHOSPHOESTERASE"/>
    <property type="match status" value="1"/>
</dbReference>
<dbReference type="SUPFAM" id="SSF56300">
    <property type="entry name" value="Metallo-dependent phosphatases"/>
    <property type="match status" value="1"/>
</dbReference>
<reference evidence="2 3" key="1">
    <citation type="submission" date="2017-09" db="EMBL/GenBank/DDBJ databases">
        <title>Depth-based differentiation of microbial function through sediment-hosted aquifers and enrichment of novel symbionts in the deep terrestrial subsurface.</title>
        <authorList>
            <person name="Probst A.J."/>
            <person name="Ladd B."/>
            <person name="Jarett J.K."/>
            <person name="Geller-Mcgrath D.E."/>
            <person name="Sieber C.M."/>
            <person name="Emerson J.B."/>
            <person name="Anantharaman K."/>
            <person name="Thomas B.C."/>
            <person name="Malmstrom R."/>
            <person name="Stieglmeier M."/>
            <person name="Klingl A."/>
            <person name="Woyke T."/>
            <person name="Ryan C.M."/>
            <person name="Banfield J.F."/>
        </authorList>
    </citation>
    <scope>NUCLEOTIDE SEQUENCE [LARGE SCALE GENOMIC DNA]</scope>
    <source>
        <strain evidence="2">CG11_big_fil_rev_8_21_14_0_20_45_26</strain>
    </source>
</reference>
<dbReference type="Gene3D" id="3.60.21.10">
    <property type="match status" value="1"/>
</dbReference>
<protein>
    <recommendedName>
        <fullName evidence="1">Calcineurin-like phosphoesterase domain-containing protein</fullName>
    </recommendedName>
</protein>
<dbReference type="InterPro" id="IPR050126">
    <property type="entry name" value="Ap4A_hydrolase"/>
</dbReference>
<dbReference type="Pfam" id="PF00149">
    <property type="entry name" value="Metallophos"/>
    <property type="match status" value="1"/>
</dbReference>
<evidence type="ECO:0000313" key="3">
    <source>
        <dbReference type="Proteomes" id="UP000230859"/>
    </source>
</evidence>
<comment type="caution">
    <text evidence="2">The sequence shown here is derived from an EMBL/GenBank/DDBJ whole genome shotgun (WGS) entry which is preliminary data.</text>
</comment>
<accession>A0A2H0LQ70</accession>
<sequence length="212" mass="24116">MSRLVIFGDIHGCIDEWEMLLEKVKASPKDRLVSVGDLICKGPASRQVLDKAMSMKNLQCVIGNHEYRLLHAWKTKTLDQVKEPKYAAALDEFGGRVNHYMTFMNQWPLYLEFPECLVVHAGIRAEKPLAKQDPKDLVAIRTVGEHRKPWYESYQDKKLIVHGHWASQGLVVRDNVIGLDSGCVYGRELSAVILPERKIVSVQAKQAYCPMD</sequence>
<name>A0A2H0LQ70_9BACT</name>
<dbReference type="PANTHER" id="PTHR42850:SF4">
    <property type="entry name" value="ZINC-DEPENDENT ENDOPOLYPHOSPHATASE"/>
    <property type="match status" value="1"/>
</dbReference>
<dbReference type="InterPro" id="IPR004843">
    <property type="entry name" value="Calcineurin-like_PHP"/>
</dbReference>
<dbReference type="GO" id="GO:0016791">
    <property type="term" value="F:phosphatase activity"/>
    <property type="evidence" value="ECO:0007669"/>
    <property type="project" value="TreeGrafter"/>
</dbReference>
<dbReference type="EMBL" id="PCVY01000040">
    <property type="protein sequence ID" value="PIQ86562.1"/>
    <property type="molecule type" value="Genomic_DNA"/>
</dbReference>
<proteinExistence type="predicted"/>